<sequence length="360" mass="40098">MDVVISKLSLETKKYITFENPYKKLSLLLSDLCHININHLKIDKMKTNQFGKKGWTSDRIGNLKGKTYVITGTTSGTGFEAAKILLSKGGKVVMLNRNPRKSEQTITALKQELGNKIEVSSIKMDLAEQSSVKKAAENVLKTVSRIDALICNAAIAQVPKQKITVDGWESQMGTNHFGNFTLQALLFPLIEKSQGRIVVVGSMGYNLGIKTIQFDDMNWDKNYSPNGIYSQSKLSQIMCVYELQERLEAVGKSDVQAYACHPGASRTSLIKTNGSLMTRFVWQLMKLSPFVQSAEKGAYPQLMCATESNIDQGGFYGPTGKNYWTGPVGNHKLEPHAKDKVVAKRLWELSEKETGVKWNF</sequence>
<name>A0A495NZD9_9FLAO</name>
<keyword evidence="3" id="KW-1185">Reference proteome</keyword>
<evidence type="ECO:0000313" key="3">
    <source>
        <dbReference type="Proteomes" id="UP000276282"/>
    </source>
</evidence>
<dbReference type="Pfam" id="PF00106">
    <property type="entry name" value="adh_short"/>
    <property type="match status" value="1"/>
</dbReference>
<dbReference type="InterPro" id="IPR002347">
    <property type="entry name" value="SDR_fam"/>
</dbReference>
<dbReference type="InterPro" id="IPR036291">
    <property type="entry name" value="NAD(P)-bd_dom_sf"/>
</dbReference>
<evidence type="ECO:0000313" key="2">
    <source>
        <dbReference type="EMBL" id="RKS42528.1"/>
    </source>
</evidence>
<dbReference type="PANTHER" id="PTHR43157:SF31">
    <property type="entry name" value="PHOSPHATIDYLINOSITOL-GLYCAN BIOSYNTHESIS CLASS F PROTEIN"/>
    <property type="match status" value="1"/>
</dbReference>
<dbReference type="SUPFAM" id="SSF51735">
    <property type="entry name" value="NAD(P)-binding Rossmann-fold domains"/>
    <property type="match status" value="1"/>
</dbReference>
<gene>
    <name evidence="2" type="ORF">BC962_3253</name>
</gene>
<dbReference type="EMBL" id="RBLG01000009">
    <property type="protein sequence ID" value="RKS42528.1"/>
    <property type="molecule type" value="Genomic_DNA"/>
</dbReference>
<evidence type="ECO:0000256" key="1">
    <source>
        <dbReference type="ARBA" id="ARBA00023002"/>
    </source>
</evidence>
<keyword evidence="1" id="KW-0560">Oxidoreductase</keyword>
<reference evidence="2 3" key="1">
    <citation type="submission" date="2018-10" db="EMBL/GenBank/DDBJ databases">
        <title>Genomic Encyclopedia of Archaeal and Bacterial Type Strains, Phase II (KMG-II): from individual species to whole genera.</title>
        <authorList>
            <person name="Goeker M."/>
        </authorList>
    </citation>
    <scope>NUCLEOTIDE SEQUENCE [LARGE SCALE GENOMIC DNA]</scope>
    <source>
        <strain evidence="2 3">DSM 19839</strain>
    </source>
</reference>
<accession>A0A495NZD9</accession>
<dbReference type="CDD" id="cd05327">
    <property type="entry name" value="retinol-DH_like_SDR_c_like"/>
    <property type="match status" value="1"/>
</dbReference>
<protein>
    <submittedName>
        <fullName evidence="2">NAD(P)-dependent dehydrogenase (Short-subunit alcohol dehydrogenase family)</fullName>
    </submittedName>
</protein>
<dbReference type="AlphaFoldDB" id="A0A495NZD9"/>
<proteinExistence type="predicted"/>
<comment type="caution">
    <text evidence="2">The sequence shown here is derived from an EMBL/GenBank/DDBJ whole genome shotgun (WGS) entry which is preliminary data.</text>
</comment>
<organism evidence="2 3">
    <name type="scientific">Gillisia mitskevichiae</name>
    <dbReference type="NCBI Taxonomy" id="270921"/>
    <lineage>
        <taxon>Bacteria</taxon>
        <taxon>Pseudomonadati</taxon>
        <taxon>Bacteroidota</taxon>
        <taxon>Flavobacteriia</taxon>
        <taxon>Flavobacteriales</taxon>
        <taxon>Flavobacteriaceae</taxon>
        <taxon>Gillisia</taxon>
    </lineage>
</organism>
<dbReference type="PANTHER" id="PTHR43157">
    <property type="entry name" value="PHOSPHATIDYLINOSITOL-GLYCAN BIOSYNTHESIS CLASS F PROTEIN-RELATED"/>
    <property type="match status" value="1"/>
</dbReference>
<dbReference type="PRINTS" id="PR00081">
    <property type="entry name" value="GDHRDH"/>
</dbReference>
<dbReference type="Proteomes" id="UP000276282">
    <property type="component" value="Unassembled WGS sequence"/>
</dbReference>
<dbReference type="GO" id="GO:0016491">
    <property type="term" value="F:oxidoreductase activity"/>
    <property type="evidence" value="ECO:0007669"/>
    <property type="project" value="UniProtKB-KW"/>
</dbReference>
<dbReference type="Gene3D" id="3.40.50.720">
    <property type="entry name" value="NAD(P)-binding Rossmann-like Domain"/>
    <property type="match status" value="1"/>
</dbReference>